<accession>A0A1M5WKW3</accession>
<dbReference type="EMBL" id="FQWQ01000005">
    <property type="protein sequence ID" value="SHH88165.1"/>
    <property type="molecule type" value="Genomic_DNA"/>
</dbReference>
<dbReference type="CDD" id="cd04301">
    <property type="entry name" value="NAT_SF"/>
    <property type="match status" value="1"/>
</dbReference>
<dbReference type="Gene3D" id="3.40.630.30">
    <property type="match status" value="1"/>
</dbReference>
<evidence type="ECO:0000313" key="5">
    <source>
        <dbReference type="Proteomes" id="UP000184212"/>
    </source>
</evidence>
<protein>
    <submittedName>
        <fullName evidence="4">Acetyltransferase (GNAT) family protein</fullName>
    </submittedName>
</protein>
<reference evidence="4 5" key="1">
    <citation type="submission" date="2016-11" db="EMBL/GenBank/DDBJ databases">
        <authorList>
            <person name="Jaros S."/>
            <person name="Januszkiewicz K."/>
            <person name="Wedrychowicz H."/>
        </authorList>
    </citation>
    <scope>NUCLEOTIDE SEQUENCE [LARGE SCALE GENOMIC DNA]</scope>
    <source>
        <strain evidence="4 5">DSM 24574</strain>
    </source>
</reference>
<evidence type="ECO:0000259" key="3">
    <source>
        <dbReference type="PROSITE" id="PS51186"/>
    </source>
</evidence>
<sequence length="158" mass="17979">MENVTLAIEAYRPEHQPFFEALNREWIEKYFWMEPIDEAVLQHPDLHILGKGGEILMAVYEGQVVGTAALKFVEPGVYEFTKMAVDNKHRGLGLGRALAEAARDKARTLGARKIILYSNTILTTAIELYRKLGFEEIPLDGPYKRSNIKMQLLLTEES</sequence>
<keyword evidence="5" id="KW-1185">Reference proteome</keyword>
<evidence type="ECO:0000256" key="1">
    <source>
        <dbReference type="ARBA" id="ARBA00022679"/>
    </source>
</evidence>
<organism evidence="4 5">
    <name type="scientific">Chryseolinea serpens</name>
    <dbReference type="NCBI Taxonomy" id="947013"/>
    <lineage>
        <taxon>Bacteria</taxon>
        <taxon>Pseudomonadati</taxon>
        <taxon>Bacteroidota</taxon>
        <taxon>Cytophagia</taxon>
        <taxon>Cytophagales</taxon>
        <taxon>Fulvivirgaceae</taxon>
        <taxon>Chryseolinea</taxon>
    </lineage>
</organism>
<proteinExistence type="predicted"/>
<evidence type="ECO:0000256" key="2">
    <source>
        <dbReference type="ARBA" id="ARBA00023315"/>
    </source>
</evidence>
<feature type="domain" description="N-acetyltransferase" evidence="3">
    <location>
        <begin position="6"/>
        <end position="155"/>
    </location>
</feature>
<keyword evidence="2" id="KW-0012">Acyltransferase</keyword>
<dbReference type="InterPro" id="IPR016181">
    <property type="entry name" value="Acyl_CoA_acyltransferase"/>
</dbReference>
<gene>
    <name evidence="4" type="ORF">SAMN04488109_5793</name>
</gene>
<dbReference type="PROSITE" id="PS51186">
    <property type="entry name" value="GNAT"/>
    <property type="match status" value="1"/>
</dbReference>
<dbReference type="RefSeq" id="WP_073141671.1">
    <property type="nucleotide sequence ID" value="NZ_FQWQ01000005.1"/>
</dbReference>
<dbReference type="Proteomes" id="UP000184212">
    <property type="component" value="Unassembled WGS sequence"/>
</dbReference>
<dbReference type="Pfam" id="PF00583">
    <property type="entry name" value="Acetyltransf_1"/>
    <property type="match status" value="1"/>
</dbReference>
<dbReference type="OrthoDB" id="1431064at2"/>
<dbReference type="InterPro" id="IPR050832">
    <property type="entry name" value="Bact_Acetyltransf"/>
</dbReference>
<name>A0A1M5WKW3_9BACT</name>
<evidence type="ECO:0000313" key="4">
    <source>
        <dbReference type="EMBL" id="SHH88165.1"/>
    </source>
</evidence>
<dbReference type="PANTHER" id="PTHR43877">
    <property type="entry name" value="AMINOALKYLPHOSPHONATE N-ACETYLTRANSFERASE-RELATED-RELATED"/>
    <property type="match status" value="1"/>
</dbReference>
<dbReference type="AlphaFoldDB" id="A0A1M5WKW3"/>
<dbReference type="GO" id="GO:0016747">
    <property type="term" value="F:acyltransferase activity, transferring groups other than amino-acyl groups"/>
    <property type="evidence" value="ECO:0007669"/>
    <property type="project" value="InterPro"/>
</dbReference>
<keyword evidence="1 4" id="KW-0808">Transferase</keyword>
<dbReference type="SUPFAM" id="SSF55729">
    <property type="entry name" value="Acyl-CoA N-acyltransferases (Nat)"/>
    <property type="match status" value="1"/>
</dbReference>
<dbReference type="STRING" id="947013.SAMN04488109_5793"/>
<dbReference type="InterPro" id="IPR000182">
    <property type="entry name" value="GNAT_dom"/>
</dbReference>